<keyword evidence="3" id="KW-1185">Reference proteome</keyword>
<evidence type="ECO:0000313" key="3">
    <source>
        <dbReference type="Proteomes" id="UP000182654"/>
    </source>
</evidence>
<feature type="region of interest" description="Disordered" evidence="1">
    <location>
        <begin position="1"/>
        <end position="30"/>
    </location>
</feature>
<dbReference type="Proteomes" id="UP000182654">
    <property type="component" value="Chromosome I"/>
</dbReference>
<sequence>MRYIAKSQQGYHQLKHINNPPPESSKEAGRRWSGFKNKSALLDALLEEQFKICCYSELRAENYGYGYHVEHVLNKSQYPRLTFEYANLAASALSSSDLCSISNACSRAAFGGHAIGKSQTVDKKLFITPHKPGCERFFYYLSNGEVVPAIGLNTLDSARAKYTIECLNLNSQFLVRERKSWWNELNDLIIDALPDGYAIQRLADLYIGKSSGAIYSFYSMSLQMFGKVGKGVK</sequence>
<reference evidence="2 3" key="1">
    <citation type="submission" date="2016-10" db="EMBL/GenBank/DDBJ databases">
        <authorList>
            <person name="Varghese N."/>
            <person name="Submissions S."/>
        </authorList>
    </citation>
    <scope>NUCLEOTIDE SEQUENCE [LARGE SCALE GENOMIC DNA]</scope>
    <source>
        <strain evidence="2 3">BS2774</strain>
    </source>
</reference>
<dbReference type="NCBIfam" id="TIGR02646">
    <property type="entry name" value="retron system putative HNH endonuclease"/>
    <property type="match status" value="1"/>
</dbReference>
<gene>
    <name evidence="2" type="ORF">SAMN04490184_2295</name>
</gene>
<evidence type="ECO:0000313" key="2">
    <source>
        <dbReference type="EMBL" id="SDP10218.1"/>
    </source>
</evidence>
<dbReference type="RefSeq" id="WP_083351501.1">
    <property type="nucleotide sequence ID" value="NZ_LT629708.1"/>
</dbReference>
<feature type="compositionally biased region" description="Polar residues" evidence="1">
    <location>
        <begin position="1"/>
        <end position="11"/>
    </location>
</feature>
<dbReference type="EMBL" id="LT629708">
    <property type="protein sequence ID" value="SDP10218.1"/>
    <property type="molecule type" value="Genomic_DNA"/>
</dbReference>
<name>A0ABY0SDG9_9PSED</name>
<organism evidence="2 3">
    <name type="scientific">Pseudomonas extremorientalis</name>
    <dbReference type="NCBI Taxonomy" id="169669"/>
    <lineage>
        <taxon>Bacteria</taxon>
        <taxon>Pseudomonadati</taxon>
        <taxon>Pseudomonadota</taxon>
        <taxon>Gammaproteobacteria</taxon>
        <taxon>Pseudomonadales</taxon>
        <taxon>Pseudomonadaceae</taxon>
        <taxon>Pseudomonas</taxon>
    </lineage>
</organism>
<protein>
    <submittedName>
        <fullName evidence="2">TIGR02646 family protein</fullName>
    </submittedName>
</protein>
<proteinExistence type="predicted"/>
<evidence type="ECO:0000256" key="1">
    <source>
        <dbReference type="SAM" id="MobiDB-lite"/>
    </source>
</evidence>
<dbReference type="InterPro" id="IPR013467">
    <property type="entry name" value="HNH78-like"/>
</dbReference>
<accession>A0ABY0SDG9</accession>